<dbReference type="EMBL" id="AAMS01000008">
    <property type="protein sequence ID" value="EAQ05553.1"/>
    <property type="molecule type" value="Genomic_DNA"/>
</dbReference>
<gene>
    <name evidence="1" type="ORF">SKA53_00664</name>
</gene>
<dbReference type="eggNOG" id="COG5519">
    <property type="taxonomic scope" value="Bacteria"/>
</dbReference>
<dbReference type="AlphaFoldDB" id="A3V8A1"/>
<accession>A3V8A1</accession>
<organism evidence="1 2">
    <name type="scientific">Yoonia vestfoldensis SKA53</name>
    <dbReference type="NCBI Taxonomy" id="314232"/>
    <lineage>
        <taxon>Bacteria</taxon>
        <taxon>Pseudomonadati</taxon>
        <taxon>Pseudomonadota</taxon>
        <taxon>Alphaproteobacteria</taxon>
        <taxon>Rhodobacterales</taxon>
        <taxon>Paracoccaceae</taxon>
        <taxon>Yoonia</taxon>
    </lineage>
</organism>
<dbReference type="OrthoDB" id="4296515at2"/>
<dbReference type="HOGENOM" id="CLU_012815_1_0_5"/>
<protein>
    <submittedName>
        <fullName evidence="1">DNA primase domain protein</fullName>
    </submittedName>
</protein>
<reference evidence="1 2" key="1">
    <citation type="submission" date="2006-01" db="EMBL/GenBank/DDBJ databases">
        <authorList>
            <person name="Hagstrom A."/>
            <person name="Ferriera S."/>
            <person name="Johnson J."/>
            <person name="Kravitz S."/>
            <person name="Halpern A."/>
            <person name="Remington K."/>
            <person name="Beeson K."/>
            <person name="Tran B."/>
            <person name="Rogers Y.-H."/>
            <person name="Friedman R."/>
            <person name="Venter J.C."/>
        </authorList>
    </citation>
    <scope>NUCLEOTIDE SEQUENCE [LARGE SCALE GENOMIC DNA]</scope>
    <source>
        <strain evidence="1 2">SKA53</strain>
    </source>
</reference>
<evidence type="ECO:0000313" key="2">
    <source>
        <dbReference type="Proteomes" id="UP000004507"/>
    </source>
</evidence>
<keyword evidence="2" id="KW-1185">Reference proteome</keyword>
<comment type="caution">
    <text evidence="1">The sequence shown here is derived from an EMBL/GenBank/DDBJ whole genome shotgun (WGS) entry which is preliminary data.</text>
</comment>
<dbReference type="Proteomes" id="UP000004507">
    <property type="component" value="Unassembled WGS sequence"/>
</dbReference>
<proteinExistence type="predicted"/>
<name>A3V8A1_9RHOB</name>
<sequence length="636" mass="68429">MDDRTSLVAQLLADSEAARQTAEVAEAAVEAQRQYADFGGALHMFKVVKDKQPIPVRLCNFTAEIEREVVKADGLTTARHFTVSGRMETGNPLPTIDVPASEFDRLEWLATEWGASPQIFVGSRYRDHVAAAIKERSDPELVQLCQHTGWAKFDDELLYLTASGGIGTEGLNEEARCELQGSLADFSLPAPADPRTLGLADLLGAFRDVQKDGVGLVLLGGVMRATLCHFMPATLSIYLQGTTGTFKSAFAGVLQGFWGIKFDGANLPANWSSTGNALEKTAFLAKDALLIVDDFVARGTRHEVAKTHANAERLLRAQGNQAGRSRMTSKAELRNAFHPRGIILATGEDIPNGHSLQARLVIVNVARGAIDTTVLSGLQKLARDGVLAKVMASFVQWLAMESKRNALHEFIGMALEIDRENIGASGHARTQDNLANLLMGLRVFLDFADDAGEISSQVTQGFMDIAKDAACALADLQSAIDHEASDAQRFVDLMRAAVSSGKAHIERSSGGKPDNARALGWRDVDLGQSGTRTEAMGTRIGWVDGEELYLDPTASLSVIKALASGLDNHLGSSERAIAKSLREAGLLSRCDKSRNTTKVSVLGARRSVYVFRMADIFDLDSASASPIGHGDADIPF</sequence>
<dbReference type="RefSeq" id="WP_007204093.1">
    <property type="nucleotide sequence ID" value="NZ_CH672414.1"/>
</dbReference>
<evidence type="ECO:0000313" key="1">
    <source>
        <dbReference type="EMBL" id="EAQ05553.1"/>
    </source>
</evidence>
<dbReference type="STRING" id="314232.SKA53_00664"/>